<protein>
    <submittedName>
        <fullName evidence="1">Uncharacterized protein</fullName>
    </submittedName>
</protein>
<evidence type="ECO:0000313" key="2">
    <source>
        <dbReference type="Proteomes" id="UP001148662"/>
    </source>
</evidence>
<name>A0ACC1RMB7_9APHY</name>
<proteinExistence type="predicted"/>
<keyword evidence="2" id="KW-1185">Reference proteome</keyword>
<comment type="caution">
    <text evidence="1">The sequence shown here is derived from an EMBL/GenBank/DDBJ whole genome shotgun (WGS) entry which is preliminary data.</text>
</comment>
<dbReference type="Proteomes" id="UP001148662">
    <property type="component" value="Unassembled WGS sequence"/>
</dbReference>
<dbReference type="EMBL" id="JANHOG010002585">
    <property type="protein sequence ID" value="KAJ3521896.1"/>
    <property type="molecule type" value="Genomic_DNA"/>
</dbReference>
<reference evidence="1" key="1">
    <citation type="submission" date="2022-07" db="EMBL/GenBank/DDBJ databases">
        <title>Genome Sequence of Phlebia brevispora.</title>
        <authorList>
            <person name="Buettner E."/>
        </authorList>
    </citation>
    <scope>NUCLEOTIDE SEQUENCE</scope>
    <source>
        <strain evidence="1">MPL23</strain>
    </source>
</reference>
<gene>
    <name evidence="1" type="ORF">NM688_g8953</name>
</gene>
<accession>A0ACC1RMB7</accession>
<organism evidence="1 2">
    <name type="scientific">Phlebia brevispora</name>
    <dbReference type="NCBI Taxonomy" id="194682"/>
    <lineage>
        <taxon>Eukaryota</taxon>
        <taxon>Fungi</taxon>
        <taxon>Dikarya</taxon>
        <taxon>Basidiomycota</taxon>
        <taxon>Agaricomycotina</taxon>
        <taxon>Agaricomycetes</taxon>
        <taxon>Polyporales</taxon>
        <taxon>Meruliaceae</taxon>
        <taxon>Phlebia</taxon>
    </lineage>
</organism>
<evidence type="ECO:0000313" key="1">
    <source>
        <dbReference type="EMBL" id="KAJ3521896.1"/>
    </source>
</evidence>
<sequence length="441" mass="49872">MPAIDLNQCKVSVTSSKHEEFPDAVSYVNVKVRRPGCKDPVAVLITYLIDRDRFPYKEFHPMMDHISEELGTFSSRIFDVDGNLRGKFIDHEYHRGTGCWGRELDCGMLVYIDYMRVEKEYRRKGLASLALQALITSKYVRAKDFVVTLPCYLTPDVNSDEERVKQLDISRAFFYKHGFRRIGRTEFTAFTPVPEHPSHLVEVSDDVPSDELIYQSKNSEDWSDEQEIDCSLDANGRFIRVVVDRKYAATWPLHNAIAAATDASTTSGIKDLILHSYSTQPASIHTQDREGYTLLHIAARELNYSAVETLLSLKATPSHTSPNETSNLVVLNQLTKRDNVLGSTPLELCEETLLHNREKFESLAQGVQVAMWPGYQERGLKVAYALRCLMGIDTGGAHNEGEYANLKRWGCTCGECAGGWLSGRMRFMLRSKSAFVYEALS</sequence>